<feature type="domain" description="Enterochelin esterase N-terminal" evidence="6">
    <location>
        <begin position="83"/>
        <end position="175"/>
    </location>
</feature>
<evidence type="ECO:0000259" key="6">
    <source>
        <dbReference type="Pfam" id="PF11806"/>
    </source>
</evidence>
<evidence type="ECO:0000256" key="1">
    <source>
        <dbReference type="ARBA" id="ARBA00004496"/>
    </source>
</evidence>
<dbReference type="PANTHER" id="PTHR48098">
    <property type="entry name" value="ENTEROCHELIN ESTERASE-RELATED"/>
    <property type="match status" value="1"/>
</dbReference>
<feature type="region of interest" description="Disordered" evidence="5">
    <location>
        <begin position="141"/>
        <end position="188"/>
    </location>
</feature>
<evidence type="ECO:0000256" key="2">
    <source>
        <dbReference type="ARBA" id="ARBA00022490"/>
    </source>
</evidence>
<evidence type="ECO:0000256" key="5">
    <source>
        <dbReference type="SAM" id="MobiDB-lite"/>
    </source>
</evidence>
<proteinExistence type="inferred from homology"/>
<comment type="caution">
    <text evidence="7">The sequence shown here is derived from an EMBL/GenBank/DDBJ whole genome shotgun (WGS) entry which is preliminary data.</text>
</comment>
<keyword evidence="2" id="KW-0963">Cytoplasm</keyword>
<keyword evidence="8" id="KW-1185">Reference proteome</keyword>
<dbReference type="InterPro" id="IPR021764">
    <property type="entry name" value="Enterochelin_esterase_N"/>
</dbReference>
<dbReference type="Pfam" id="PF00756">
    <property type="entry name" value="Esterase"/>
    <property type="match status" value="1"/>
</dbReference>
<accession>A0ABP9D3F8</accession>
<dbReference type="PANTHER" id="PTHR48098:SF3">
    <property type="entry name" value="IRON(III) ENTEROBACTIN ESTERASE"/>
    <property type="match status" value="1"/>
</dbReference>
<evidence type="ECO:0000256" key="3">
    <source>
        <dbReference type="ARBA" id="ARBA00022801"/>
    </source>
</evidence>
<dbReference type="InterPro" id="IPR013783">
    <property type="entry name" value="Ig-like_fold"/>
</dbReference>
<evidence type="ECO:0000313" key="8">
    <source>
        <dbReference type="Proteomes" id="UP001500839"/>
    </source>
</evidence>
<name>A0ABP9D3F8_9ACTN</name>
<comment type="similarity">
    <text evidence="4">Belongs to the Fes family.</text>
</comment>
<dbReference type="Proteomes" id="UP001500839">
    <property type="component" value="Unassembled WGS sequence"/>
</dbReference>
<dbReference type="SUPFAM" id="SSF81296">
    <property type="entry name" value="E set domains"/>
    <property type="match status" value="1"/>
</dbReference>
<dbReference type="InterPro" id="IPR050583">
    <property type="entry name" value="Mycobacterial_A85_antigen"/>
</dbReference>
<comment type="subcellular location">
    <subcellularLocation>
        <location evidence="1">Cytoplasm</location>
    </subcellularLocation>
</comment>
<dbReference type="SUPFAM" id="SSF53474">
    <property type="entry name" value="alpha/beta-Hydrolases"/>
    <property type="match status" value="1"/>
</dbReference>
<dbReference type="InterPro" id="IPR000801">
    <property type="entry name" value="Esterase-like"/>
</dbReference>
<dbReference type="RefSeq" id="WP_200173315.1">
    <property type="nucleotide sequence ID" value="NZ_BAABKQ010000001.1"/>
</dbReference>
<keyword evidence="3" id="KW-0378">Hydrolase</keyword>
<dbReference type="EMBL" id="BAABKQ010000001">
    <property type="protein sequence ID" value="GAA4821147.1"/>
    <property type="molecule type" value="Genomic_DNA"/>
</dbReference>
<feature type="region of interest" description="Disordered" evidence="5">
    <location>
        <begin position="1"/>
        <end position="29"/>
    </location>
</feature>
<dbReference type="Gene3D" id="3.40.50.1820">
    <property type="entry name" value="alpha/beta hydrolase"/>
    <property type="match status" value="1"/>
</dbReference>
<sequence>MTARGAAAPHHATPPQTPRPASAPLADSPRIGCLEDQVGRGIPGAVEAFWREVAAEGTPLIEAVPGAGDAGAGAAPADEVIATFVHRGGPAAAMVNKLHDRADPAASRMRNVEGTDVWWLAYRLPVGWRGSYHLVPGDESAEPAAAVPDPHNPRRLAQPGGADKSVAAMPQAPADDHLAPPPGTPAGAVETHEVTSAALGNTRRVWVHTPHGFSGAGAPAGGYPVLVLLDGATWFETAPIGPTLDHLYARGELPAMVTVGVDTLGPSVRNEELTCHAPFVRFVTDELLPWVERRLPVTRDPARTVIAGQSLGGLAAAFIAGSAPERVGCVLAQSPSLWWRGRGPGGESSQDGREWLTDWYARRERLPVRFHLEVGCDEWVNLMPARRFRDVLEYKGYPLGYREFGGGHDVACWRVGIAGGLASLTHGW</sequence>
<gene>
    <name evidence="7" type="ORF">GCM10023353_31650</name>
</gene>
<protein>
    <recommendedName>
        <fullName evidence="6">Enterochelin esterase N-terminal domain-containing protein</fullName>
    </recommendedName>
</protein>
<reference evidence="8" key="1">
    <citation type="journal article" date="2019" name="Int. J. Syst. Evol. Microbiol.">
        <title>The Global Catalogue of Microorganisms (GCM) 10K type strain sequencing project: providing services to taxonomists for standard genome sequencing and annotation.</title>
        <authorList>
            <consortium name="The Broad Institute Genomics Platform"/>
            <consortium name="The Broad Institute Genome Sequencing Center for Infectious Disease"/>
            <person name="Wu L."/>
            <person name="Ma J."/>
        </authorList>
    </citation>
    <scope>NUCLEOTIDE SEQUENCE [LARGE SCALE GENOMIC DNA]</scope>
    <source>
        <strain evidence="8">JCM 18542</strain>
    </source>
</reference>
<evidence type="ECO:0000313" key="7">
    <source>
        <dbReference type="EMBL" id="GAA4821147.1"/>
    </source>
</evidence>
<dbReference type="InterPro" id="IPR029058">
    <property type="entry name" value="AB_hydrolase_fold"/>
</dbReference>
<dbReference type="Gene3D" id="2.60.40.10">
    <property type="entry name" value="Immunoglobulins"/>
    <property type="match status" value="1"/>
</dbReference>
<evidence type="ECO:0000256" key="4">
    <source>
        <dbReference type="ARBA" id="ARBA00024201"/>
    </source>
</evidence>
<dbReference type="Pfam" id="PF11806">
    <property type="entry name" value="Enterochelin_N"/>
    <property type="match status" value="1"/>
</dbReference>
<dbReference type="InterPro" id="IPR014756">
    <property type="entry name" value="Ig_E-set"/>
</dbReference>
<organism evidence="7 8">
    <name type="scientific">Tomitella cavernea</name>
    <dbReference type="NCBI Taxonomy" id="1387982"/>
    <lineage>
        <taxon>Bacteria</taxon>
        <taxon>Bacillati</taxon>
        <taxon>Actinomycetota</taxon>
        <taxon>Actinomycetes</taxon>
        <taxon>Mycobacteriales</taxon>
        <taxon>Tomitella</taxon>
    </lineage>
</organism>
<feature type="compositionally biased region" description="Low complexity" evidence="5">
    <location>
        <begin position="1"/>
        <end position="14"/>
    </location>
</feature>